<keyword evidence="2" id="KW-0472">Membrane</keyword>
<gene>
    <name evidence="3" type="ORF">F8377_00670</name>
</gene>
<feature type="compositionally biased region" description="Low complexity" evidence="1">
    <location>
        <begin position="21"/>
        <end position="37"/>
    </location>
</feature>
<dbReference type="Proteomes" id="UP000436181">
    <property type="component" value="Unassembled WGS sequence"/>
</dbReference>
<feature type="transmembrane region" description="Helical" evidence="2">
    <location>
        <begin position="192"/>
        <end position="215"/>
    </location>
</feature>
<keyword evidence="2" id="KW-0812">Transmembrane</keyword>
<evidence type="ECO:0000256" key="1">
    <source>
        <dbReference type="SAM" id="MobiDB-lite"/>
    </source>
</evidence>
<evidence type="ECO:0000313" key="4">
    <source>
        <dbReference type="Proteomes" id="UP000436181"/>
    </source>
</evidence>
<keyword evidence="4" id="KW-1185">Reference proteome</keyword>
<organism evidence="3 4">
    <name type="scientific">Corynebacterium zhongnanshanii</name>
    <dbReference type="NCBI Taxonomy" id="2768834"/>
    <lineage>
        <taxon>Bacteria</taxon>
        <taxon>Bacillati</taxon>
        <taxon>Actinomycetota</taxon>
        <taxon>Actinomycetes</taxon>
        <taxon>Mycobacteriales</taxon>
        <taxon>Corynebacteriaceae</taxon>
        <taxon>Corynebacterium</taxon>
    </lineage>
</organism>
<feature type="compositionally biased region" description="Low complexity" evidence="1">
    <location>
        <begin position="271"/>
        <end position="280"/>
    </location>
</feature>
<feature type="region of interest" description="Disordered" evidence="1">
    <location>
        <begin position="1"/>
        <end position="53"/>
    </location>
</feature>
<evidence type="ECO:0000313" key="3">
    <source>
        <dbReference type="EMBL" id="KAB3522731.1"/>
    </source>
</evidence>
<feature type="transmembrane region" description="Helical" evidence="2">
    <location>
        <begin position="166"/>
        <end position="186"/>
    </location>
</feature>
<accession>A0ABQ6VE75</accession>
<reference evidence="3 4" key="1">
    <citation type="submission" date="2019-10" db="EMBL/GenBank/DDBJ databases">
        <title>Corynebacterium sp novel species isolated from the respiratory tract of Marmot.</title>
        <authorList>
            <person name="Zhang G."/>
        </authorList>
    </citation>
    <scope>NUCLEOTIDE SEQUENCE [LARGE SCALE GENOMIC DNA]</scope>
    <source>
        <strain evidence="3 4">336</strain>
    </source>
</reference>
<name>A0ABQ6VE75_9CORY</name>
<proteinExistence type="predicted"/>
<feature type="compositionally biased region" description="Basic residues" evidence="1">
    <location>
        <begin position="281"/>
        <end position="293"/>
    </location>
</feature>
<sequence length="293" mass="32429">MNTTQNSQQNPYHQPAPPRGQQPGGSPRRGSGTSSEEPTPPKPPKVGRPDGLAKNLKEAPQNVQWGVGAWLITALFQIGHALVQFTANIMDSRALHAEVKKQLEDGNGGLGIGQLAHLTGMSEEESISHVVTMTNITMTGWLIFVPLVCAWLAWRAGRGGNYSRMFLSVGSLYLGLSAVMVVFSSAPNSMNVLLALMAGVFTILSGVTAVLGLYFMTRPSNAEWLGMPSNKEFQEYRKELQKYEEEQKKLKDKKKAEKDGQRRNTRKNPDNQQNNQSNHPNTHHNNHQNNHRP</sequence>
<dbReference type="RefSeq" id="WP_151842279.1">
    <property type="nucleotide sequence ID" value="NZ_CP061033.1"/>
</dbReference>
<feature type="compositionally biased region" description="Polar residues" evidence="1">
    <location>
        <begin position="1"/>
        <end position="12"/>
    </location>
</feature>
<feature type="compositionally biased region" description="Basic and acidic residues" evidence="1">
    <location>
        <begin position="244"/>
        <end position="262"/>
    </location>
</feature>
<feature type="transmembrane region" description="Helical" evidence="2">
    <location>
        <begin position="136"/>
        <end position="154"/>
    </location>
</feature>
<evidence type="ECO:0000256" key="2">
    <source>
        <dbReference type="SAM" id="Phobius"/>
    </source>
</evidence>
<keyword evidence="2" id="KW-1133">Transmembrane helix</keyword>
<protein>
    <submittedName>
        <fullName evidence="3">MFS transporter</fullName>
    </submittedName>
</protein>
<comment type="caution">
    <text evidence="3">The sequence shown here is derived from an EMBL/GenBank/DDBJ whole genome shotgun (WGS) entry which is preliminary data.</text>
</comment>
<feature type="region of interest" description="Disordered" evidence="1">
    <location>
        <begin position="244"/>
        <end position="293"/>
    </location>
</feature>
<dbReference type="EMBL" id="WBZJ01000001">
    <property type="protein sequence ID" value="KAB3522731.1"/>
    <property type="molecule type" value="Genomic_DNA"/>
</dbReference>